<evidence type="ECO:0008006" key="4">
    <source>
        <dbReference type="Google" id="ProtNLM"/>
    </source>
</evidence>
<evidence type="ECO:0000256" key="1">
    <source>
        <dbReference type="SAM" id="Phobius"/>
    </source>
</evidence>
<dbReference type="AlphaFoldDB" id="A0A1M6KQ94"/>
<dbReference type="RefSeq" id="WP_083578277.1">
    <property type="nucleotide sequence ID" value="NZ_FQZE01000024.1"/>
</dbReference>
<dbReference type="Pfam" id="PF10823">
    <property type="entry name" value="DUF2568"/>
    <property type="match status" value="1"/>
</dbReference>
<gene>
    <name evidence="2" type="ORF">SAMN05444280_12415</name>
</gene>
<feature type="transmembrane region" description="Helical" evidence="1">
    <location>
        <begin position="60"/>
        <end position="82"/>
    </location>
</feature>
<keyword evidence="1" id="KW-0812">Transmembrane</keyword>
<evidence type="ECO:0000313" key="2">
    <source>
        <dbReference type="EMBL" id="SHJ61066.1"/>
    </source>
</evidence>
<keyword evidence="1" id="KW-1133">Transmembrane helix</keyword>
<reference evidence="2 3" key="1">
    <citation type="submission" date="2016-11" db="EMBL/GenBank/DDBJ databases">
        <authorList>
            <person name="Jaros S."/>
            <person name="Januszkiewicz K."/>
            <person name="Wedrychowicz H."/>
        </authorList>
    </citation>
    <scope>NUCLEOTIDE SEQUENCE [LARGE SCALE GENOMIC DNA]</scope>
    <source>
        <strain evidence="2 3">DSM 27063</strain>
    </source>
</reference>
<protein>
    <recommendedName>
        <fullName evidence="4">DUF2568 domain-containing protein</fullName>
    </recommendedName>
</protein>
<keyword evidence="1" id="KW-0472">Membrane</keyword>
<dbReference type="OrthoDB" id="4557830at2"/>
<sequence>MNSLTVTVAEKHSTFSVVFKEIIQNESMNKHPLNLALRFLLEIAALAAFAVWGWKAASGWWGILLAIGLPVFFATVWGVFAVKNDPGRSGKTVIPTNGVVRLILEILFFGLAALALFDLGFNIAGLAISVLVPIHYVSSYDRVIWMLK</sequence>
<keyword evidence="3" id="KW-1185">Reference proteome</keyword>
<proteinExistence type="predicted"/>
<dbReference type="Proteomes" id="UP000184050">
    <property type="component" value="Unassembled WGS sequence"/>
</dbReference>
<evidence type="ECO:0000313" key="3">
    <source>
        <dbReference type="Proteomes" id="UP000184050"/>
    </source>
</evidence>
<feature type="transmembrane region" description="Helical" evidence="1">
    <location>
        <begin position="35"/>
        <end position="54"/>
    </location>
</feature>
<name>A0A1M6KQ94_9BACT</name>
<feature type="transmembrane region" description="Helical" evidence="1">
    <location>
        <begin position="94"/>
        <end position="113"/>
    </location>
</feature>
<organism evidence="2 3">
    <name type="scientific">Tangfeifania diversioriginum</name>
    <dbReference type="NCBI Taxonomy" id="1168035"/>
    <lineage>
        <taxon>Bacteria</taxon>
        <taxon>Pseudomonadati</taxon>
        <taxon>Bacteroidota</taxon>
        <taxon>Bacteroidia</taxon>
        <taxon>Marinilabiliales</taxon>
        <taxon>Prolixibacteraceae</taxon>
        <taxon>Tangfeifania</taxon>
    </lineage>
</organism>
<dbReference type="EMBL" id="FQZE01000024">
    <property type="protein sequence ID" value="SHJ61066.1"/>
    <property type="molecule type" value="Genomic_DNA"/>
</dbReference>
<accession>A0A1M6KQ94</accession>
<dbReference type="InterPro" id="IPR021214">
    <property type="entry name" value="DUF2568"/>
</dbReference>
<feature type="transmembrane region" description="Helical" evidence="1">
    <location>
        <begin position="119"/>
        <end position="138"/>
    </location>
</feature>